<keyword evidence="6" id="KW-0493">Microtubule</keyword>
<dbReference type="InterPro" id="IPR001752">
    <property type="entry name" value="Kinesin_motor_dom"/>
</dbReference>
<dbReference type="Ensembl" id="ENSSORT00005044106.1">
    <property type="protein sequence ID" value="ENSSORP00005043016.1"/>
    <property type="gene ID" value="ENSSORG00005019897.1"/>
</dbReference>
<evidence type="ECO:0000256" key="4">
    <source>
        <dbReference type="ARBA" id="ARBA00023175"/>
    </source>
</evidence>
<keyword evidence="3" id="KW-0175">Coiled coil</keyword>
<dbReference type="GO" id="GO:0007018">
    <property type="term" value="P:microtubule-based movement"/>
    <property type="evidence" value="ECO:0007669"/>
    <property type="project" value="InterPro"/>
</dbReference>
<dbReference type="PROSITE" id="PS50067">
    <property type="entry name" value="KINESIN_MOTOR_2"/>
    <property type="match status" value="1"/>
</dbReference>
<dbReference type="PRINTS" id="PR00380">
    <property type="entry name" value="KINESINHEAVY"/>
</dbReference>
<dbReference type="Gene3D" id="3.40.850.10">
    <property type="entry name" value="Kinesin motor domain"/>
    <property type="match status" value="1"/>
</dbReference>
<evidence type="ECO:0000256" key="6">
    <source>
        <dbReference type="RuleBase" id="RU000394"/>
    </source>
</evidence>
<evidence type="ECO:0000259" key="7">
    <source>
        <dbReference type="PROSITE" id="PS50067"/>
    </source>
</evidence>
<reference evidence="8" key="1">
    <citation type="submission" date="2019-06" db="EMBL/GenBank/DDBJ databases">
        <authorList>
            <consortium name="Wellcome Sanger Institute Data Sharing"/>
        </authorList>
    </citation>
    <scope>NUCLEOTIDE SEQUENCE [LARGE SCALE GENOMIC DNA]</scope>
</reference>
<dbReference type="SMART" id="SM00129">
    <property type="entry name" value="KISc"/>
    <property type="match status" value="1"/>
</dbReference>
<name>A0A673BK59_9TELE</name>
<organism evidence="8 9">
    <name type="scientific">Sphaeramia orbicularis</name>
    <name type="common">orbiculate cardinalfish</name>
    <dbReference type="NCBI Taxonomy" id="375764"/>
    <lineage>
        <taxon>Eukaryota</taxon>
        <taxon>Metazoa</taxon>
        <taxon>Chordata</taxon>
        <taxon>Craniata</taxon>
        <taxon>Vertebrata</taxon>
        <taxon>Euteleostomi</taxon>
        <taxon>Actinopterygii</taxon>
        <taxon>Neopterygii</taxon>
        <taxon>Teleostei</taxon>
        <taxon>Neoteleostei</taxon>
        <taxon>Acanthomorphata</taxon>
        <taxon>Gobiaria</taxon>
        <taxon>Kurtiformes</taxon>
        <taxon>Apogonoidei</taxon>
        <taxon>Apogonidae</taxon>
        <taxon>Apogoninae</taxon>
        <taxon>Sphaeramia</taxon>
    </lineage>
</organism>
<dbReference type="Pfam" id="PF00225">
    <property type="entry name" value="Kinesin"/>
    <property type="match status" value="1"/>
</dbReference>
<dbReference type="GO" id="GO:0005524">
    <property type="term" value="F:ATP binding"/>
    <property type="evidence" value="ECO:0007669"/>
    <property type="project" value="UniProtKB-UniRule"/>
</dbReference>
<dbReference type="FunFam" id="3.40.850.10:FF:000021">
    <property type="entry name" value="kinesin-like protein KIF16B isoform X1"/>
    <property type="match status" value="1"/>
</dbReference>
<keyword evidence="1 5" id="KW-0547">Nucleotide-binding</keyword>
<sequence>SFDFSYDSSDPESPSFASQEKIFKDLGCDVLKAAFDGFNACIFTYGQTGSGKSYTMMGNAVRNKGLIPRICEGLFSEISQRSKSDAVYLEIYNERVQDLLRKNTTPTDSGGLRVREHPRSGPYVQNLSRHLVHNYCQIERLILLGNVNRTTATTDVNDFSSRSHAIFTIRFTQVTLLPCETLSKIHLVDLAGSERADTTHTTGARLKEGANINKSLVALGCVISTLVLFQNIETTKKKKQMFIPYRDSVLTWLLKDSLGGNSKTTMIATVSPADVNYGETLSTLQYASRTRNIVNTPTVNEDSTVKTIRGLQAEVARLQRLLEEASSFLQNIAFQIMLSFYFCCRSPKGSCLAL</sequence>
<dbReference type="GO" id="GO:0003777">
    <property type="term" value="F:microtubule motor activity"/>
    <property type="evidence" value="ECO:0007669"/>
    <property type="project" value="InterPro"/>
</dbReference>
<dbReference type="AlphaFoldDB" id="A0A673BK59"/>
<feature type="binding site" evidence="5">
    <location>
        <begin position="46"/>
        <end position="53"/>
    </location>
    <ligand>
        <name>ATP</name>
        <dbReference type="ChEBI" id="CHEBI:30616"/>
    </ligand>
</feature>
<evidence type="ECO:0000256" key="1">
    <source>
        <dbReference type="ARBA" id="ARBA00022741"/>
    </source>
</evidence>
<reference evidence="8" key="3">
    <citation type="submission" date="2025-09" db="UniProtKB">
        <authorList>
            <consortium name="Ensembl"/>
        </authorList>
    </citation>
    <scope>IDENTIFICATION</scope>
</reference>
<dbReference type="GO" id="GO:0008017">
    <property type="term" value="F:microtubule binding"/>
    <property type="evidence" value="ECO:0007669"/>
    <property type="project" value="InterPro"/>
</dbReference>
<dbReference type="InterPro" id="IPR036961">
    <property type="entry name" value="Kinesin_motor_dom_sf"/>
</dbReference>
<dbReference type="InParanoid" id="A0A673BK59"/>
<dbReference type="GO" id="GO:0005874">
    <property type="term" value="C:microtubule"/>
    <property type="evidence" value="ECO:0007669"/>
    <property type="project" value="UniProtKB-KW"/>
</dbReference>
<evidence type="ECO:0000256" key="3">
    <source>
        <dbReference type="ARBA" id="ARBA00023054"/>
    </source>
</evidence>
<proteinExistence type="inferred from homology"/>
<dbReference type="PANTHER" id="PTHR47117:SF6">
    <property type="entry name" value="KINESIN-LIKE PROTEIN KIF16B"/>
    <property type="match status" value="1"/>
</dbReference>
<dbReference type="PROSITE" id="PS00411">
    <property type="entry name" value="KINESIN_MOTOR_1"/>
    <property type="match status" value="1"/>
</dbReference>
<dbReference type="InterPro" id="IPR027417">
    <property type="entry name" value="P-loop_NTPase"/>
</dbReference>
<keyword evidence="9" id="KW-1185">Reference proteome</keyword>
<dbReference type="InterPro" id="IPR019821">
    <property type="entry name" value="Kinesin_motor_CS"/>
</dbReference>
<dbReference type="Proteomes" id="UP000472271">
    <property type="component" value="Chromosome 15"/>
</dbReference>
<evidence type="ECO:0000313" key="9">
    <source>
        <dbReference type="Proteomes" id="UP000472271"/>
    </source>
</evidence>
<reference evidence="8" key="2">
    <citation type="submission" date="2025-08" db="UniProtKB">
        <authorList>
            <consortium name="Ensembl"/>
        </authorList>
    </citation>
    <scope>IDENTIFICATION</scope>
</reference>
<evidence type="ECO:0000256" key="5">
    <source>
        <dbReference type="PROSITE-ProRule" id="PRU00283"/>
    </source>
</evidence>
<dbReference type="PANTHER" id="PTHR47117">
    <property type="entry name" value="STAR-RELATED LIPID TRANSFER PROTEIN 9"/>
    <property type="match status" value="1"/>
</dbReference>
<keyword evidence="2 5" id="KW-0067">ATP-binding</keyword>
<evidence type="ECO:0000256" key="2">
    <source>
        <dbReference type="ARBA" id="ARBA00022840"/>
    </source>
</evidence>
<dbReference type="SUPFAM" id="SSF52540">
    <property type="entry name" value="P-loop containing nucleoside triphosphate hydrolases"/>
    <property type="match status" value="1"/>
</dbReference>
<protein>
    <recommendedName>
        <fullName evidence="6">Kinesin-like protein</fullName>
    </recommendedName>
</protein>
<keyword evidence="4 5" id="KW-0505">Motor protein</keyword>
<feature type="domain" description="Kinesin motor" evidence="7">
    <location>
        <begin position="1"/>
        <end position="293"/>
    </location>
</feature>
<evidence type="ECO:0000313" key="8">
    <source>
        <dbReference type="Ensembl" id="ENSSORP00005043016.1"/>
    </source>
</evidence>
<comment type="similarity">
    <text evidence="5 6">Belongs to the TRAFAC class myosin-kinesin ATPase superfamily. Kinesin family.</text>
</comment>
<accession>A0A673BK59</accession>